<feature type="compositionally biased region" description="Polar residues" evidence="2">
    <location>
        <begin position="267"/>
        <end position="278"/>
    </location>
</feature>
<evidence type="ECO:0000313" key="5">
    <source>
        <dbReference type="EMBL" id="QGV82364.1"/>
    </source>
</evidence>
<dbReference type="InterPro" id="IPR005158">
    <property type="entry name" value="BTAD"/>
</dbReference>
<dbReference type="AlphaFoldDB" id="A0A6I6FGC5"/>
<dbReference type="Proteomes" id="UP000422572">
    <property type="component" value="Chromosome"/>
</dbReference>
<feature type="domain" description="Bacterial transcriptional activator" evidence="3">
    <location>
        <begin position="109"/>
        <end position="248"/>
    </location>
</feature>
<keyword evidence="6" id="KW-1185">Reference proteome</keyword>
<organism evidence="5 6">
    <name type="scientific">Streptomyces ficellus</name>
    <dbReference type="NCBI Taxonomy" id="1977088"/>
    <lineage>
        <taxon>Bacteria</taxon>
        <taxon>Bacillati</taxon>
        <taxon>Actinomycetota</taxon>
        <taxon>Actinomycetes</taxon>
        <taxon>Kitasatosporales</taxon>
        <taxon>Streptomycetaceae</taxon>
        <taxon>Streptomyces</taxon>
    </lineage>
</organism>
<dbReference type="KEGG" id="sfic:EIZ62_32025"/>
<proteinExistence type="predicted"/>
<protein>
    <submittedName>
        <fullName evidence="5">SARP family transcriptional regulator</fullName>
    </submittedName>
</protein>
<dbReference type="SMART" id="SM01043">
    <property type="entry name" value="BTAD"/>
    <property type="match status" value="1"/>
</dbReference>
<dbReference type="OrthoDB" id="5509004at2"/>
<keyword evidence="1" id="KW-0902">Two-component regulatory system</keyword>
<dbReference type="InterPro" id="IPR011990">
    <property type="entry name" value="TPR-like_helical_dom_sf"/>
</dbReference>
<name>A0A6I6FGC5_9ACTN</name>
<evidence type="ECO:0000313" key="4">
    <source>
        <dbReference type="EMBL" id="QGV76844.1"/>
    </source>
</evidence>
<dbReference type="PANTHER" id="PTHR35807">
    <property type="entry name" value="TRANSCRIPTIONAL REGULATOR REDD-RELATED"/>
    <property type="match status" value="1"/>
</dbReference>
<dbReference type="KEGG" id="sfic:EIZ62_00070"/>
<sequence>MRMRYALGSCTVGVVSAKAVLKLLSGFDFIYDGGRVTLPLAAQRLLAFLALQSDGMHRTVASEQLWPDCDPSRAGANLRSALCQARRARTAAVIEIAGPRLHLAHTVRVDLHETWAQARTLAERASPLPAAPDVIVGALGRELLPCWTDDWLTLERERWDQMRVHALESLAQRMHDEQQYLAALEAALVAVAIDPVRETAHRILIEVHIAEGNHACAVKTYQEYQAFLQRELGVFPSPQMMKIVQDIGIPVPPPADLSPPAAVAQARTRTGARSRTLA</sequence>
<dbReference type="GO" id="GO:0000160">
    <property type="term" value="P:phosphorelay signal transduction system"/>
    <property type="evidence" value="ECO:0007669"/>
    <property type="project" value="UniProtKB-KW"/>
</dbReference>
<dbReference type="SUPFAM" id="SSF48452">
    <property type="entry name" value="TPR-like"/>
    <property type="match status" value="1"/>
</dbReference>
<evidence type="ECO:0000256" key="1">
    <source>
        <dbReference type="ARBA" id="ARBA00023012"/>
    </source>
</evidence>
<dbReference type="Gene3D" id="1.25.40.10">
    <property type="entry name" value="Tetratricopeptide repeat domain"/>
    <property type="match status" value="1"/>
</dbReference>
<dbReference type="EMBL" id="CP034279">
    <property type="protein sequence ID" value="QGV76844.1"/>
    <property type="molecule type" value="Genomic_DNA"/>
</dbReference>
<feature type="region of interest" description="Disordered" evidence="2">
    <location>
        <begin position="258"/>
        <end position="278"/>
    </location>
</feature>
<dbReference type="Pfam" id="PF03704">
    <property type="entry name" value="BTAD"/>
    <property type="match status" value="1"/>
</dbReference>
<dbReference type="InterPro" id="IPR051677">
    <property type="entry name" value="AfsR-DnrI-RedD_regulator"/>
</dbReference>
<evidence type="ECO:0000259" key="3">
    <source>
        <dbReference type="SMART" id="SM01043"/>
    </source>
</evidence>
<dbReference type="EMBL" id="CP034279">
    <property type="protein sequence ID" value="QGV82364.1"/>
    <property type="molecule type" value="Genomic_DNA"/>
</dbReference>
<reference evidence="5 6" key="1">
    <citation type="submission" date="2018-12" db="EMBL/GenBank/DDBJ databases">
        <title>Complete genome sequence of Streptomyces ficellus NRRL8067, the producer of ficellomycin, feldamycin and nojirimycin.</title>
        <authorList>
            <person name="Zhang H."/>
            <person name="Yue R."/>
            <person name="Liu Y."/>
            <person name="Li M."/>
            <person name="Mu H."/>
            <person name="Zhang J."/>
        </authorList>
    </citation>
    <scope>NUCLEOTIDE SEQUENCE [LARGE SCALE GENOMIC DNA]</scope>
    <source>
        <strain evidence="5 6">NRRL 8067</strain>
    </source>
</reference>
<evidence type="ECO:0000256" key="2">
    <source>
        <dbReference type="SAM" id="MobiDB-lite"/>
    </source>
</evidence>
<accession>A0A6I6FGC5</accession>
<gene>
    <name evidence="4" type="ORF">EIZ62_00070</name>
    <name evidence="5" type="ORF">EIZ62_32025</name>
</gene>
<evidence type="ECO:0000313" key="6">
    <source>
        <dbReference type="Proteomes" id="UP000422572"/>
    </source>
</evidence>